<dbReference type="RefSeq" id="WP_315907878.1">
    <property type="nucleotide sequence ID" value="NZ_JAOPKC010000002.1"/>
</dbReference>
<dbReference type="InterPro" id="IPR033913">
    <property type="entry name" value="MTH1175_dom"/>
</dbReference>
<name>A0AAE3ICF3_9EURY</name>
<feature type="compositionally biased region" description="Basic and acidic residues" evidence="1">
    <location>
        <begin position="120"/>
        <end position="203"/>
    </location>
</feature>
<gene>
    <name evidence="4" type="ORF">OB914_03465</name>
    <name evidence="3" type="ORF">OB916_03390</name>
</gene>
<dbReference type="InterPro" id="IPR036105">
    <property type="entry name" value="DiNase_FeMo-co_biosyn_sf"/>
</dbReference>
<dbReference type="Gene3D" id="3.30.420.130">
    <property type="entry name" value="Dinitrogenase iron-molybdenum cofactor biosynthesis domain"/>
    <property type="match status" value="1"/>
</dbReference>
<dbReference type="PANTHER" id="PTHR42983:SF1">
    <property type="entry name" value="IRON-MOLYBDENUM PROTEIN"/>
    <property type="match status" value="1"/>
</dbReference>
<dbReference type="Proteomes" id="UP001208186">
    <property type="component" value="Unassembled WGS sequence"/>
</dbReference>
<sequence>MKVCVPSLGEGGLDDDVSQHFGRAPTYTVYDTETDTVDVYENDSDHRGGSGSPPQTVVETGADALVCSHLGQRAIEKFHAMEFPVYCGADGTVRDAIERFQDDGLERARPGSDNCGGGHGHGDGGHGHDYAHEHGHDHENGHDHDPGHEHDHNHGHDPGHDHDGNDHGHDPGHDHDGNDHGHDPGHDHDGNDHGHEHTRGGGR</sequence>
<feature type="domain" description="Dinitrogenase iron-molybdenum cofactor biosynthesis" evidence="2">
    <location>
        <begin position="14"/>
        <end position="101"/>
    </location>
</feature>
<evidence type="ECO:0000313" key="5">
    <source>
        <dbReference type="Proteomes" id="UP001208186"/>
    </source>
</evidence>
<accession>A0AAE3ICF3</accession>
<organism evidence="4 6">
    <name type="scientific">Halapricum hydrolyticum</name>
    <dbReference type="NCBI Taxonomy" id="2979991"/>
    <lineage>
        <taxon>Archaea</taxon>
        <taxon>Methanobacteriati</taxon>
        <taxon>Methanobacteriota</taxon>
        <taxon>Stenosarchaea group</taxon>
        <taxon>Halobacteria</taxon>
        <taxon>Halobacteriales</taxon>
        <taxon>Haloarculaceae</taxon>
        <taxon>Halapricum</taxon>
    </lineage>
</organism>
<proteinExistence type="predicted"/>
<dbReference type="InterPro" id="IPR003731">
    <property type="entry name" value="Di-Nase_FeMo-co_biosynth"/>
</dbReference>
<dbReference type="Pfam" id="PF02579">
    <property type="entry name" value="Nitro_FeMo-Co"/>
    <property type="match status" value="1"/>
</dbReference>
<evidence type="ECO:0000313" key="3">
    <source>
        <dbReference type="EMBL" id="MCU4717107.1"/>
    </source>
</evidence>
<dbReference type="EMBL" id="JAOPKC010000002">
    <property type="protein sequence ID" value="MCU4717107.1"/>
    <property type="molecule type" value="Genomic_DNA"/>
</dbReference>
<dbReference type="SUPFAM" id="SSF53146">
    <property type="entry name" value="Nitrogenase accessory factor-like"/>
    <property type="match status" value="1"/>
</dbReference>
<dbReference type="CDD" id="cd00851">
    <property type="entry name" value="MTH1175"/>
    <property type="match status" value="1"/>
</dbReference>
<comment type="caution">
    <text evidence="4">The sequence shown here is derived from an EMBL/GenBank/DDBJ whole genome shotgun (WGS) entry which is preliminary data.</text>
</comment>
<evidence type="ECO:0000256" key="1">
    <source>
        <dbReference type="SAM" id="MobiDB-lite"/>
    </source>
</evidence>
<protein>
    <recommendedName>
        <fullName evidence="2">Dinitrogenase iron-molybdenum cofactor biosynthesis domain-containing protein</fullName>
    </recommendedName>
</protein>
<evidence type="ECO:0000259" key="2">
    <source>
        <dbReference type="Pfam" id="PF02579"/>
    </source>
</evidence>
<evidence type="ECO:0000313" key="6">
    <source>
        <dbReference type="Proteomes" id="UP001209746"/>
    </source>
</evidence>
<evidence type="ECO:0000313" key="4">
    <source>
        <dbReference type="EMBL" id="MCU4726034.1"/>
    </source>
</evidence>
<dbReference type="PANTHER" id="PTHR42983">
    <property type="entry name" value="DINITROGENASE IRON-MOLYBDENUM COFACTOR PROTEIN-RELATED"/>
    <property type="match status" value="1"/>
</dbReference>
<keyword evidence="5" id="KW-1185">Reference proteome</keyword>
<dbReference type="AlphaFoldDB" id="A0AAE3ICF3"/>
<feature type="region of interest" description="Disordered" evidence="1">
    <location>
        <begin position="105"/>
        <end position="203"/>
    </location>
</feature>
<reference evidence="4" key="1">
    <citation type="submission" date="2023-02" db="EMBL/GenBank/DDBJ databases">
        <title>Enrichment on poylsaccharides allowed isolation of novel metabolic and taxonomic groups of Haloarchaea.</title>
        <authorList>
            <person name="Sorokin D.Y."/>
            <person name="Elcheninov A.G."/>
            <person name="Khizhniak T.V."/>
            <person name="Kolganova T.V."/>
            <person name="Kublanov I.V."/>
        </authorList>
    </citation>
    <scope>NUCLEOTIDE SEQUENCE</scope>
    <source>
        <strain evidence="3 5">HArc-curdl5-1</strain>
        <strain evidence="4">HArc-curdl7</strain>
    </source>
</reference>
<dbReference type="EMBL" id="JAOPKD010000002">
    <property type="protein sequence ID" value="MCU4726034.1"/>
    <property type="molecule type" value="Genomic_DNA"/>
</dbReference>
<dbReference type="Proteomes" id="UP001209746">
    <property type="component" value="Unassembled WGS sequence"/>
</dbReference>